<protein>
    <submittedName>
        <fullName evidence="2">Acyl carrier protein</fullName>
    </submittedName>
</protein>
<reference evidence="2 3" key="1">
    <citation type="submission" date="2013-02" db="EMBL/GenBank/DDBJ databases">
        <authorList>
            <person name="Fiebig A."/>
            <person name="Goeker M."/>
            <person name="Klenk H.-P.P."/>
        </authorList>
    </citation>
    <scope>NUCLEOTIDE SEQUENCE [LARGE SCALE GENOMIC DNA]</scope>
    <source>
        <strain evidence="2 3">DSM 19309</strain>
    </source>
</reference>
<dbReference type="Gene3D" id="1.10.1200.10">
    <property type="entry name" value="ACP-like"/>
    <property type="match status" value="1"/>
</dbReference>
<dbReference type="Pfam" id="PF00550">
    <property type="entry name" value="PP-binding"/>
    <property type="match status" value="1"/>
</dbReference>
<gene>
    <name evidence="2" type="ORF">Rumeso_01591</name>
</gene>
<dbReference type="AlphaFoldDB" id="A0A017HR63"/>
<keyword evidence="3" id="KW-1185">Reference proteome</keyword>
<dbReference type="SUPFAM" id="SSF47336">
    <property type="entry name" value="ACP-like"/>
    <property type="match status" value="1"/>
</dbReference>
<dbReference type="Proteomes" id="UP000019666">
    <property type="component" value="Unassembled WGS sequence"/>
</dbReference>
<dbReference type="RefSeq" id="WP_037277110.1">
    <property type="nucleotide sequence ID" value="NZ_KK088521.1"/>
</dbReference>
<accession>A0A017HR63</accession>
<name>A0A017HR63_9RHOB</name>
<evidence type="ECO:0000313" key="2">
    <source>
        <dbReference type="EMBL" id="EYD76633.1"/>
    </source>
</evidence>
<evidence type="ECO:0000259" key="1">
    <source>
        <dbReference type="PROSITE" id="PS50075"/>
    </source>
</evidence>
<evidence type="ECO:0000313" key="3">
    <source>
        <dbReference type="Proteomes" id="UP000019666"/>
    </source>
</evidence>
<dbReference type="InterPro" id="IPR036736">
    <property type="entry name" value="ACP-like_sf"/>
</dbReference>
<dbReference type="STRING" id="442562.Rumeso_01591"/>
<feature type="domain" description="Carrier" evidence="1">
    <location>
        <begin position="1"/>
        <end position="81"/>
    </location>
</feature>
<dbReference type="EMBL" id="AOSK01000041">
    <property type="protein sequence ID" value="EYD76633.1"/>
    <property type="molecule type" value="Genomic_DNA"/>
</dbReference>
<dbReference type="OrthoDB" id="9806381at2"/>
<dbReference type="InterPro" id="IPR009081">
    <property type="entry name" value="PP-bd_ACP"/>
</dbReference>
<proteinExistence type="predicted"/>
<sequence>MTTRERVIAIIAEQALLDPSDVREDMTLADVGIDSLGVVESIYAIEEAFDLTVPFNANDPQASEFDISTVGSIIQAVEGLVAERA</sequence>
<dbReference type="HOGENOM" id="CLU_108696_9_0_5"/>
<dbReference type="PROSITE" id="PS50075">
    <property type="entry name" value="CARRIER"/>
    <property type="match status" value="1"/>
</dbReference>
<comment type="caution">
    <text evidence="2">The sequence shown here is derived from an EMBL/GenBank/DDBJ whole genome shotgun (WGS) entry which is preliminary data.</text>
</comment>
<organism evidence="2 3">
    <name type="scientific">Rubellimicrobium mesophilum DSM 19309</name>
    <dbReference type="NCBI Taxonomy" id="442562"/>
    <lineage>
        <taxon>Bacteria</taxon>
        <taxon>Pseudomonadati</taxon>
        <taxon>Pseudomonadota</taxon>
        <taxon>Alphaproteobacteria</taxon>
        <taxon>Rhodobacterales</taxon>
        <taxon>Roseobacteraceae</taxon>
        <taxon>Rubellimicrobium</taxon>
    </lineage>
</organism>